<dbReference type="PANTHER" id="PTHR43133">
    <property type="entry name" value="RNA POLYMERASE ECF-TYPE SIGMA FACTO"/>
    <property type="match status" value="1"/>
</dbReference>
<dbReference type="InterPro" id="IPR013249">
    <property type="entry name" value="RNA_pol_sigma70_r4_t2"/>
</dbReference>
<dbReference type="InterPro" id="IPR014284">
    <property type="entry name" value="RNA_pol_sigma-70_dom"/>
</dbReference>
<dbReference type="InterPro" id="IPR013325">
    <property type="entry name" value="RNA_pol_sigma_r2"/>
</dbReference>
<keyword evidence="2" id="KW-0805">Transcription regulation</keyword>
<reference evidence="6" key="2">
    <citation type="submission" date="2022-01" db="EMBL/GenBank/DDBJ databases">
        <title>Collection of gut derived symbiotic bacterial strains cultured from healthy donors.</title>
        <authorList>
            <person name="Lin H."/>
            <person name="Kohout C."/>
            <person name="Waligurski E."/>
            <person name="Pamer E.G."/>
        </authorList>
    </citation>
    <scope>NUCLEOTIDE SEQUENCE</scope>
    <source>
        <strain evidence="6">DFI.1.149</strain>
    </source>
</reference>
<sequence>MGNDFLFTRIKQGDEKALEKFTKENYLFFCALANRYVNDVQEAEDIVQEVLIRLWENRRHYQDITCLRSFVYTMIRNQSLNLIRNRKRSSQHFHLLPEEEENNFFNILVEEESNRLLFNAINTLAPQSAAIIQLSLQGLKNEEIARELSISENTVKVLKYRSLKKLRQLLHHRIFNILAFYI</sequence>
<dbReference type="EMBL" id="JAQMRD010000017">
    <property type="protein sequence ID" value="MDB9223899.1"/>
    <property type="molecule type" value="Genomic_DNA"/>
</dbReference>
<keyword evidence="3" id="KW-0731">Sigma factor</keyword>
<evidence type="ECO:0000256" key="4">
    <source>
        <dbReference type="ARBA" id="ARBA00023163"/>
    </source>
</evidence>
<evidence type="ECO:0000313" key="6">
    <source>
        <dbReference type="EMBL" id="MCG4961032.1"/>
    </source>
</evidence>
<dbReference type="SMART" id="SM00421">
    <property type="entry name" value="HTH_LUXR"/>
    <property type="match status" value="1"/>
</dbReference>
<dbReference type="GO" id="GO:0003677">
    <property type="term" value="F:DNA binding"/>
    <property type="evidence" value="ECO:0007669"/>
    <property type="project" value="InterPro"/>
</dbReference>
<reference evidence="7" key="3">
    <citation type="submission" date="2023-01" db="EMBL/GenBank/DDBJ databases">
        <title>Human gut microbiome strain richness.</title>
        <authorList>
            <person name="Chen-Liaw A."/>
        </authorList>
    </citation>
    <scope>NUCLEOTIDE SEQUENCE</scope>
    <source>
        <strain evidence="7">RTP21484st1_B7_RTP21484_190118</strain>
    </source>
</reference>
<evidence type="ECO:0000313" key="7">
    <source>
        <dbReference type="EMBL" id="MDB9223899.1"/>
    </source>
</evidence>
<evidence type="ECO:0000313" key="11">
    <source>
        <dbReference type="Proteomes" id="UP000283426"/>
    </source>
</evidence>
<dbReference type="RefSeq" id="WP_013613725.1">
    <property type="nucleotide sequence ID" value="NZ_BAABYK010000001.1"/>
</dbReference>
<dbReference type="InterPro" id="IPR039425">
    <property type="entry name" value="RNA_pol_sigma-70-like"/>
</dbReference>
<reference evidence="11 12" key="1">
    <citation type="submission" date="2018-08" db="EMBL/GenBank/DDBJ databases">
        <title>A genome reference for cultivated species of the human gut microbiota.</title>
        <authorList>
            <person name="Zou Y."/>
            <person name="Xue W."/>
            <person name="Luo G."/>
        </authorList>
    </citation>
    <scope>NUCLEOTIDE SEQUENCE [LARGE SCALE GENOMIC DNA]</scope>
    <source>
        <strain evidence="9 11">AF14-6AC</strain>
        <strain evidence="8 12">AF16-14</strain>
        <strain evidence="10 13">OF03-11</strain>
    </source>
</reference>
<dbReference type="Proteomes" id="UP001199750">
    <property type="component" value="Unassembled WGS sequence"/>
</dbReference>
<dbReference type="EMBL" id="JAKNDN010000029">
    <property type="protein sequence ID" value="MCG4961032.1"/>
    <property type="molecule type" value="Genomic_DNA"/>
</dbReference>
<dbReference type="Proteomes" id="UP000284434">
    <property type="component" value="Unassembled WGS sequence"/>
</dbReference>
<feature type="domain" description="HTH luxR-type" evidence="5">
    <location>
        <begin position="138"/>
        <end position="165"/>
    </location>
</feature>
<dbReference type="GO" id="GO:0006352">
    <property type="term" value="P:DNA-templated transcription initiation"/>
    <property type="evidence" value="ECO:0007669"/>
    <property type="project" value="InterPro"/>
</dbReference>
<dbReference type="PANTHER" id="PTHR43133:SF46">
    <property type="entry name" value="RNA POLYMERASE SIGMA-70 FACTOR ECF SUBFAMILY"/>
    <property type="match status" value="1"/>
</dbReference>
<gene>
    <name evidence="9" type="ORF">DWW24_19365</name>
    <name evidence="8" type="ORF">DWW57_01965</name>
    <name evidence="10" type="ORF">DXA53_08950</name>
    <name evidence="6" type="ORF">L0P03_14425</name>
    <name evidence="7" type="ORF">PN645_12895</name>
</gene>
<dbReference type="PROSITE" id="PS00622">
    <property type="entry name" value="HTH_LUXR_1"/>
    <property type="match status" value="1"/>
</dbReference>
<evidence type="ECO:0000256" key="2">
    <source>
        <dbReference type="ARBA" id="ARBA00023015"/>
    </source>
</evidence>
<dbReference type="AlphaFoldDB" id="A0A1Y3YC32"/>
<organism evidence="8 12">
    <name type="scientific">Odoribacter splanchnicus</name>
    <dbReference type="NCBI Taxonomy" id="28118"/>
    <lineage>
        <taxon>Bacteria</taxon>
        <taxon>Pseudomonadati</taxon>
        <taxon>Bacteroidota</taxon>
        <taxon>Bacteroidia</taxon>
        <taxon>Bacteroidales</taxon>
        <taxon>Odoribacteraceae</taxon>
        <taxon>Odoribacter</taxon>
    </lineage>
</organism>
<dbReference type="InterPro" id="IPR000792">
    <property type="entry name" value="Tscrpt_reg_LuxR_C"/>
</dbReference>
<dbReference type="OMA" id="ANRYVND"/>
<protein>
    <submittedName>
        <fullName evidence="8">Sigma-70 family RNA polymerase sigma factor</fullName>
    </submittedName>
</protein>
<evidence type="ECO:0000256" key="3">
    <source>
        <dbReference type="ARBA" id="ARBA00023082"/>
    </source>
</evidence>
<evidence type="ECO:0000259" key="5">
    <source>
        <dbReference type="PROSITE" id="PS00622"/>
    </source>
</evidence>
<comment type="caution">
    <text evidence="8">The sequence shown here is derived from an EMBL/GenBank/DDBJ whole genome shotgun (WGS) entry which is preliminary data.</text>
</comment>
<dbReference type="Proteomes" id="UP001212263">
    <property type="component" value="Unassembled WGS sequence"/>
</dbReference>
<dbReference type="Proteomes" id="UP000284243">
    <property type="component" value="Unassembled WGS sequence"/>
</dbReference>
<dbReference type="InterPro" id="IPR013324">
    <property type="entry name" value="RNA_pol_sigma_r3/r4-like"/>
</dbReference>
<dbReference type="EMBL" id="QRYC01000002">
    <property type="protein sequence ID" value="RGU58503.1"/>
    <property type="molecule type" value="Genomic_DNA"/>
</dbReference>
<dbReference type="Gene3D" id="1.10.1740.10">
    <property type="match status" value="1"/>
</dbReference>
<dbReference type="PRINTS" id="PR00038">
    <property type="entry name" value="HTHLUXR"/>
</dbReference>
<evidence type="ECO:0000313" key="12">
    <source>
        <dbReference type="Proteomes" id="UP000284243"/>
    </source>
</evidence>
<accession>A0A1Y3YC32</accession>
<evidence type="ECO:0000313" key="13">
    <source>
        <dbReference type="Proteomes" id="UP000284434"/>
    </source>
</evidence>
<dbReference type="Pfam" id="PF04542">
    <property type="entry name" value="Sigma70_r2"/>
    <property type="match status" value="1"/>
</dbReference>
<keyword evidence="4" id="KW-0804">Transcription</keyword>
<dbReference type="Gene3D" id="1.10.10.10">
    <property type="entry name" value="Winged helix-like DNA-binding domain superfamily/Winged helix DNA-binding domain"/>
    <property type="match status" value="1"/>
</dbReference>
<dbReference type="SUPFAM" id="SSF88946">
    <property type="entry name" value="Sigma2 domain of RNA polymerase sigma factors"/>
    <property type="match status" value="1"/>
</dbReference>
<dbReference type="EMBL" id="QRYW01000055">
    <property type="protein sequence ID" value="RGV18675.1"/>
    <property type="molecule type" value="Genomic_DNA"/>
</dbReference>
<dbReference type="EMBL" id="QSCO01000010">
    <property type="protein sequence ID" value="RGY06960.1"/>
    <property type="molecule type" value="Genomic_DNA"/>
</dbReference>
<dbReference type="InterPro" id="IPR036388">
    <property type="entry name" value="WH-like_DNA-bd_sf"/>
</dbReference>
<comment type="similarity">
    <text evidence="1">Belongs to the sigma-70 factor family. ECF subfamily.</text>
</comment>
<dbReference type="InterPro" id="IPR007627">
    <property type="entry name" value="RNA_pol_sigma70_r2"/>
</dbReference>
<dbReference type="NCBIfam" id="TIGR02937">
    <property type="entry name" value="sigma70-ECF"/>
    <property type="match status" value="1"/>
</dbReference>
<evidence type="ECO:0000313" key="9">
    <source>
        <dbReference type="EMBL" id="RGV18675.1"/>
    </source>
</evidence>
<dbReference type="Pfam" id="PF08281">
    <property type="entry name" value="Sigma70_r4_2"/>
    <property type="match status" value="1"/>
</dbReference>
<proteinExistence type="inferred from homology"/>
<dbReference type="GO" id="GO:0016987">
    <property type="term" value="F:sigma factor activity"/>
    <property type="evidence" value="ECO:0007669"/>
    <property type="project" value="UniProtKB-KW"/>
</dbReference>
<evidence type="ECO:0000313" key="8">
    <source>
        <dbReference type="EMBL" id="RGU58503.1"/>
    </source>
</evidence>
<dbReference type="GeneID" id="61276823"/>
<name>A0A1Y3YC32_9BACT</name>
<evidence type="ECO:0000256" key="1">
    <source>
        <dbReference type="ARBA" id="ARBA00010641"/>
    </source>
</evidence>
<evidence type="ECO:0000313" key="10">
    <source>
        <dbReference type="EMBL" id="RGY06960.1"/>
    </source>
</evidence>
<dbReference type="Proteomes" id="UP000283426">
    <property type="component" value="Unassembled WGS sequence"/>
</dbReference>
<dbReference type="SUPFAM" id="SSF88659">
    <property type="entry name" value="Sigma3 and sigma4 domains of RNA polymerase sigma factors"/>
    <property type="match status" value="1"/>
</dbReference>